<sequence length="124" mass="13465">MRGWQKYKTRETTEVVVGAVTGPLAAPRTLLLGQYNDEGRLQCVGRTTALARTASTAVVGMLHRARRGHPWTGWSFSSGWGGETLDVTLVEPELVAKVGVDVVRDASGRSRYAARLHRPPPAGR</sequence>
<gene>
    <name evidence="1" type="ORF">M4438_35685</name>
</gene>
<organism evidence="1 2">
    <name type="scientific">Streptomyces lavenduligriseus</name>
    <dbReference type="NCBI Taxonomy" id="67315"/>
    <lineage>
        <taxon>Bacteria</taxon>
        <taxon>Bacillati</taxon>
        <taxon>Actinomycetota</taxon>
        <taxon>Actinomycetes</taxon>
        <taxon>Kitasatosporales</taxon>
        <taxon>Streptomycetaceae</taxon>
        <taxon>Streptomyces</taxon>
    </lineage>
</organism>
<dbReference type="EMBL" id="JAMCCK010000081">
    <property type="protein sequence ID" value="MCL3998782.1"/>
    <property type="molecule type" value="Genomic_DNA"/>
</dbReference>
<evidence type="ECO:0000313" key="2">
    <source>
        <dbReference type="Proteomes" id="UP001202052"/>
    </source>
</evidence>
<dbReference type="Proteomes" id="UP001202052">
    <property type="component" value="Unassembled WGS sequence"/>
</dbReference>
<proteinExistence type="predicted"/>
<dbReference type="InterPro" id="IPR012340">
    <property type="entry name" value="NA-bd_OB-fold"/>
</dbReference>
<keyword evidence="2" id="KW-1185">Reference proteome</keyword>
<name>A0ABT0P6Y5_9ACTN</name>
<dbReference type="Gene3D" id="2.40.50.140">
    <property type="entry name" value="Nucleic acid-binding proteins"/>
    <property type="match status" value="1"/>
</dbReference>
<comment type="caution">
    <text evidence="1">The sequence shown here is derived from an EMBL/GenBank/DDBJ whole genome shotgun (WGS) entry which is preliminary data.</text>
</comment>
<evidence type="ECO:0000313" key="1">
    <source>
        <dbReference type="EMBL" id="MCL3998782.1"/>
    </source>
</evidence>
<dbReference type="RefSeq" id="WP_249493351.1">
    <property type="nucleotide sequence ID" value="NZ_JAMCCK010000081.1"/>
</dbReference>
<accession>A0ABT0P6Y5</accession>
<protein>
    <submittedName>
        <fullName evidence="1">Uncharacterized protein</fullName>
    </submittedName>
</protein>
<reference evidence="1 2" key="1">
    <citation type="submission" date="2022-05" db="EMBL/GenBank/DDBJ databases">
        <title>Genome Resource of Streptomyces lavenduligriseus GA1-1, a Strain with Broad-Spectrum Antifungal Activity against Phytopathogenic Fungi.</title>
        <authorList>
            <person name="Qi D."/>
        </authorList>
    </citation>
    <scope>NUCLEOTIDE SEQUENCE [LARGE SCALE GENOMIC DNA]</scope>
    <source>
        <strain evidence="1 2">GA1-1</strain>
    </source>
</reference>